<dbReference type="InterPro" id="IPR015032">
    <property type="entry name" value="ThsB__TIR-like_domain"/>
</dbReference>
<dbReference type="Proteomes" id="UP000194435">
    <property type="component" value="Unassembled WGS sequence"/>
</dbReference>
<dbReference type="SUPFAM" id="SSF52206">
    <property type="entry name" value="Hypothetical protein MTH538"/>
    <property type="match status" value="1"/>
</dbReference>
<reference evidence="2 3" key="1">
    <citation type="submission" date="2017-04" db="EMBL/GenBank/DDBJ databases">
        <authorList>
            <person name="Criscuolo A."/>
        </authorList>
    </citation>
    <scope>NUCLEOTIDE SEQUENCE [LARGE SCALE GENOMIC DNA]</scope>
    <source>
        <strain evidence="2">16-00221</strain>
    </source>
</reference>
<gene>
    <name evidence="2" type="ORF">BACERE00221_02162</name>
</gene>
<dbReference type="InterPro" id="IPR036490">
    <property type="entry name" value="ThsB_TIR-like_sf"/>
</dbReference>
<comment type="caution">
    <text evidence="2">The sequence shown here is derived from an EMBL/GenBank/DDBJ whole genome shotgun (WGS) entry which is preliminary data.</text>
</comment>
<feature type="domain" description="Thoeris protein ThsB TIR-like" evidence="1">
    <location>
        <begin position="8"/>
        <end position="103"/>
    </location>
</feature>
<dbReference type="Gene3D" id="3.40.50.9200">
    <property type="entry name" value="Hypothetical protein MTH538"/>
    <property type="match status" value="1"/>
</dbReference>
<proteinExistence type="predicted"/>
<evidence type="ECO:0000259" key="1">
    <source>
        <dbReference type="Pfam" id="PF08937"/>
    </source>
</evidence>
<evidence type="ECO:0000313" key="2">
    <source>
        <dbReference type="EMBL" id="SME03055.1"/>
    </source>
</evidence>
<organism evidence="2 3">
    <name type="scientific">Bacillus paranthracis</name>
    <dbReference type="NCBI Taxonomy" id="2026186"/>
    <lineage>
        <taxon>Bacteria</taxon>
        <taxon>Bacillati</taxon>
        <taxon>Bacillota</taxon>
        <taxon>Bacilli</taxon>
        <taxon>Bacillales</taxon>
        <taxon>Bacillaceae</taxon>
        <taxon>Bacillus</taxon>
        <taxon>Bacillus cereus group</taxon>
    </lineage>
</organism>
<dbReference type="EMBL" id="FWZC01000033">
    <property type="protein sequence ID" value="SME03055.1"/>
    <property type="molecule type" value="Genomic_DNA"/>
</dbReference>
<name>A0A9X8SE31_9BACI</name>
<accession>A0A9X8SE31</accession>
<protein>
    <recommendedName>
        <fullName evidence="1">Thoeris protein ThsB TIR-like domain-containing protein</fullName>
    </recommendedName>
</protein>
<dbReference type="AlphaFoldDB" id="A0A9X8SE31"/>
<evidence type="ECO:0000313" key="3">
    <source>
        <dbReference type="Proteomes" id="UP000194435"/>
    </source>
</evidence>
<sequence>MASKYNLFISHSWAYSNEYEGLIELLNKDEDFLYKNYSVPKNDPIHNAKNDKELREAIKRQMSSCHVVIILAGVYSSYSKWIDEEIQLAKTGFIVPKKIIAVERFGSQRTSKKVKDNADVIVKWNSKSLIKAIKGEL</sequence>
<dbReference type="Pfam" id="PF08937">
    <property type="entry name" value="ThsB_TIR"/>
    <property type="match status" value="1"/>
</dbReference>
<dbReference type="RefSeq" id="WP_000157351.1">
    <property type="nucleotide sequence ID" value="NZ_FWZC01000033.1"/>
</dbReference>